<dbReference type="InterPro" id="IPR036282">
    <property type="entry name" value="Glutathione-S-Trfase_C_sf"/>
</dbReference>
<dbReference type="AlphaFoldDB" id="A0AA40F6I8"/>
<dbReference type="InterPro" id="IPR040079">
    <property type="entry name" value="Glutathione_S-Trfase"/>
</dbReference>
<protein>
    <submittedName>
        <fullName evidence="6">Glutathione S-transferase</fullName>
    </submittedName>
</protein>
<organism evidence="6 7">
    <name type="scientific">Schizothecium vesticola</name>
    <dbReference type="NCBI Taxonomy" id="314040"/>
    <lineage>
        <taxon>Eukaryota</taxon>
        <taxon>Fungi</taxon>
        <taxon>Dikarya</taxon>
        <taxon>Ascomycota</taxon>
        <taxon>Pezizomycotina</taxon>
        <taxon>Sordariomycetes</taxon>
        <taxon>Sordariomycetidae</taxon>
        <taxon>Sordariales</taxon>
        <taxon>Schizotheciaceae</taxon>
        <taxon>Schizothecium</taxon>
    </lineage>
</organism>
<comment type="similarity">
    <text evidence="1 2">Belongs to the GST superfamily.</text>
</comment>
<dbReference type="Gene3D" id="3.40.30.10">
    <property type="entry name" value="Glutaredoxin"/>
    <property type="match status" value="1"/>
</dbReference>
<feature type="domain" description="GST N-terminal" evidence="4">
    <location>
        <begin position="32"/>
        <end position="120"/>
    </location>
</feature>
<name>A0AA40F6I8_9PEZI</name>
<dbReference type="PROSITE" id="PS50404">
    <property type="entry name" value="GST_NTER"/>
    <property type="match status" value="1"/>
</dbReference>
<feature type="compositionally biased region" description="Basic and acidic residues" evidence="3">
    <location>
        <begin position="249"/>
        <end position="264"/>
    </location>
</feature>
<dbReference type="PANTHER" id="PTHR44051:SF8">
    <property type="entry name" value="GLUTATHIONE S-TRANSFERASE GSTA"/>
    <property type="match status" value="1"/>
</dbReference>
<dbReference type="PANTHER" id="PTHR44051">
    <property type="entry name" value="GLUTATHIONE S-TRANSFERASE-RELATED"/>
    <property type="match status" value="1"/>
</dbReference>
<dbReference type="EMBL" id="JAUKUD010000002">
    <property type="protein sequence ID" value="KAK0752095.1"/>
    <property type="molecule type" value="Genomic_DNA"/>
</dbReference>
<feature type="region of interest" description="Disordered" evidence="3">
    <location>
        <begin position="241"/>
        <end position="279"/>
    </location>
</feature>
<dbReference type="SUPFAM" id="SSF52833">
    <property type="entry name" value="Thioredoxin-like"/>
    <property type="match status" value="1"/>
</dbReference>
<dbReference type="SFLD" id="SFLDG00358">
    <property type="entry name" value="Main_(cytGST)"/>
    <property type="match status" value="1"/>
</dbReference>
<dbReference type="PROSITE" id="PS50405">
    <property type="entry name" value="GST_CTER"/>
    <property type="match status" value="1"/>
</dbReference>
<proteinExistence type="inferred from homology"/>
<keyword evidence="7" id="KW-1185">Reference proteome</keyword>
<evidence type="ECO:0000259" key="4">
    <source>
        <dbReference type="PROSITE" id="PS50404"/>
    </source>
</evidence>
<evidence type="ECO:0000256" key="1">
    <source>
        <dbReference type="ARBA" id="ARBA00007409"/>
    </source>
</evidence>
<dbReference type="Proteomes" id="UP001172155">
    <property type="component" value="Unassembled WGS sequence"/>
</dbReference>
<evidence type="ECO:0000259" key="5">
    <source>
        <dbReference type="PROSITE" id="PS50405"/>
    </source>
</evidence>
<evidence type="ECO:0000256" key="3">
    <source>
        <dbReference type="SAM" id="MobiDB-lite"/>
    </source>
</evidence>
<dbReference type="Pfam" id="PF02798">
    <property type="entry name" value="GST_N"/>
    <property type="match status" value="1"/>
</dbReference>
<comment type="caution">
    <text evidence="6">The sequence shown here is derived from an EMBL/GenBank/DDBJ whole genome shotgun (WGS) entry which is preliminary data.</text>
</comment>
<dbReference type="InterPro" id="IPR010987">
    <property type="entry name" value="Glutathione-S-Trfase_C-like"/>
</dbReference>
<sequence length="279" mass="31569">MNRLALLARTITTTTTTRPLQTTPTATMSSSTPSLHLYTQQTPNGIKPSILLEELGLPYAVTEIRFSTNEQKNPWFLAINPNGRIPALTDASFSEGGEPLKVFESGAILNYLVERYDEDHKLSYPRGTREYWEVQSWLFWQMGGLGPMQGQANHFFRYAPEKIEYGVKRYQGETKRLYSVMESQLEKSTSGYLVGDRCTVADISCWGWVAAHDWAGVSIEEFPNLKAWLFRMLARPGVEKGRHVPSHHGAFDKMSDEDKERAAKETSSWVMAGNDHGKK</sequence>
<gene>
    <name evidence="6" type="ORF">B0T18DRAFT_404085</name>
</gene>
<evidence type="ECO:0000256" key="2">
    <source>
        <dbReference type="RuleBase" id="RU003494"/>
    </source>
</evidence>
<dbReference type="InterPro" id="IPR004046">
    <property type="entry name" value="GST_C"/>
</dbReference>
<dbReference type="SFLD" id="SFLDG01151">
    <property type="entry name" value="Main.2:_Nu-like"/>
    <property type="match status" value="1"/>
</dbReference>
<evidence type="ECO:0000313" key="7">
    <source>
        <dbReference type="Proteomes" id="UP001172155"/>
    </source>
</evidence>
<accession>A0AA40F6I8</accession>
<feature type="domain" description="GST C-terminal" evidence="5">
    <location>
        <begin position="127"/>
        <end position="266"/>
    </location>
</feature>
<dbReference type="SUPFAM" id="SSF47616">
    <property type="entry name" value="GST C-terminal domain-like"/>
    <property type="match status" value="1"/>
</dbReference>
<evidence type="ECO:0000313" key="6">
    <source>
        <dbReference type="EMBL" id="KAK0752095.1"/>
    </source>
</evidence>
<dbReference type="CDD" id="cd10291">
    <property type="entry name" value="GST_C_YfcG_like"/>
    <property type="match status" value="1"/>
</dbReference>
<dbReference type="SFLD" id="SFLDS00019">
    <property type="entry name" value="Glutathione_Transferase_(cytos"/>
    <property type="match status" value="1"/>
</dbReference>
<dbReference type="Pfam" id="PF00043">
    <property type="entry name" value="GST_C"/>
    <property type="match status" value="1"/>
</dbReference>
<dbReference type="Gene3D" id="1.20.1050.10">
    <property type="match status" value="1"/>
</dbReference>
<dbReference type="InterPro" id="IPR036249">
    <property type="entry name" value="Thioredoxin-like_sf"/>
</dbReference>
<reference evidence="6" key="1">
    <citation type="submission" date="2023-06" db="EMBL/GenBank/DDBJ databases">
        <title>Genome-scale phylogeny and comparative genomics of the fungal order Sordariales.</title>
        <authorList>
            <consortium name="Lawrence Berkeley National Laboratory"/>
            <person name="Hensen N."/>
            <person name="Bonometti L."/>
            <person name="Westerberg I."/>
            <person name="Brannstrom I.O."/>
            <person name="Guillou S."/>
            <person name="Cros-Aarteil S."/>
            <person name="Calhoun S."/>
            <person name="Haridas S."/>
            <person name="Kuo A."/>
            <person name="Mondo S."/>
            <person name="Pangilinan J."/>
            <person name="Riley R."/>
            <person name="LaButti K."/>
            <person name="Andreopoulos B."/>
            <person name="Lipzen A."/>
            <person name="Chen C."/>
            <person name="Yanf M."/>
            <person name="Daum C."/>
            <person name="Ng V."/>
            <person name="Clum A."/>
            <person name="Steindorff A."/>
            <person name="Ohm R."/>
            <person name="Martin F."/>
            <person name="Silar P."/>
            <person name="Natvig D."/>
            <person name="Lalanne C."/>
            <person name="Gautier V."/>
            <person name="Ament-velasquez S.L."/>
            <person name="Kruys A."/>
            <person name="Hutchinson M.I."/>
            <person name="Powell A.J."/>
            <person name="Barry K."/>
            <person name="Miller A.N."/>
            <person name="Grigoriev I.V."/>
            <person name="Debuchy R."/>
            <person name="Gladieux P."/>
            <person name="Thoren M.H."/>
            <person name="Johannesson H."/>
        </authorList>
    </citation>
    <scope>NUCLEOTIDE SEQUENCE</scope>
    <source>
        <strain evidence="6">SMH3187-1</strain>
    </source>
</reference>
<dbReference type="CDD" id="cd03048">
    <property type="entry name" value="GST_N_Ure2p_like"/>
    <property type="match status" value="1"/>
</dbReference>
<dbReference type="InterPro" id="IPR004045">
    <property type="entry name" value="Glutathione_S-Trfase_N"/>
</dbReference>